<name>A0A915J7M0_ROMCU</name>
<reference evidence="2" key="1">
    <citation type="submission" date="2022-11" db="UniProtKB">
        <authorList>
            <consortium name="WormBaseParasite"/>
        </authorList>
    </citation>
    <scope>IDENTIFICATION</scope>
</reference>
<sequence>MRKALPLSFERETQKSKRSKCNTEVEELNLYVQIHCNNRLLGLETAMIVRYRTADLDEIEYPLVGVYFGNWWQAVDWEKAETLADDANLTNAEYLIWFNGMFPNNVLMNSTDEEKMSVMRKFHGWYIENQLTIFYTYDLGSSGRTLRVDIKPELANHPSNLKGSCYKNEPLRRGSECFKWNYYASLRTDQE</sequence>
<dbReference type="WBParaSite" id="nRc.2.0.1.t22458-RA">
    <property type="protein sequence ID" value="nRc.2.0.1.t22458-RA"/>
    <property type="gene ID" value="nRc.2.0.1.g22458"/>
</dbReference>
<evidence type="ECO:0000313" key="2">
    <source>
        <dbReference type="WBParaSite" id="nRc.2.0.1.t22458-RA"/>
    </source>
</evidence>
<protein>
    <submittedName>
        <fullName evidence="2">Uncharacterized protein</fullName>
    </submittedName>
</protein>
<accession>A0A915J7M0</accession>
<evidence type="ECO:0000313" key="1">
    <source>
        <dbReference type="Proteomes" id="UP000887565"/>
    </source>
</evidence>
<keyword evidence="1" id="KW-1185">Reference proteome</keyword>
<organism evidence="1 2">
    <name type="scientific">Romanomermis culicivorax</name>
    <name type="common">Nematode worm</name>
    <dbReference type="NCBI Taxonomy" id="13658"/>
    <lineage>
        <taxon>Eukaryota</taxon>
        <taxon>Metazoa</taxon>
        <taxon>Ecdysozoa</taxon>
        <taxon>Nematoda</taxon>
        <taxon>Enoplea</taxon>
        <taxon>Dorylaimia</taxon>
        <taxon>Mermithida</taxon>
        <taxon>Mermithoidea</taxon>
        <taxon>Mermithidae</taxon>
        <taxon>Romanomermis</taxon>
    </lineage>
</organism>
<dbReference type="Proteomes" id="UP000887565">
    <property type="component" value="Unplaced"/>
</dbReference>
<dbReference type="AlphaFoldDB" id="A0A915J7M0"/>
<proteinExistence type="predicted"/>